<evidence type="ECO:0000313" key="1">
    <source>
        <dbReference type="EMBL" id="KZM19134.1"/>
    </source>
</evidence>
<dbReference type="STRING" id="5454.A0A162WNZ2"/>
<name>A0A162WNZ2_DIDRA</name>
<organism evidence="1 2">
    <name type="scientific">Didymella rabiei</name>
    <name type="common">Chickpea ascochyta blight fungus</name>
    <name type="synonym">Mycosphaerella rabiei</name>
    <dbReference type="NCBI Taxonomy" id="5454"/>
    <lineage>
        <taxon>Eukaryota</taxon>
        <taxon>Fungi</taxon>
        <taxon>Dikarya</taxon>
        <taxon>Ascomycota</taxon>
        <taxon>Pezizomycotina</taxon>
        <taxon>Dothideomycetes</taxon>
        <taxon>Pleosporomycetidae</taxon>
        <taxon>Pleosporales</taxon>
        <taxon>Pleosporineae</taxon>
        <taxon>Didymellaceae</taxon>
        <taxon>Ascochyta</taxon>
    </lineage>
</organism>
<proteinExistence type="predicted"/>
<gene>
    <name evidence="1" type="ORF">ST47_g9764</name>
</gene>
<comment type="caution">
    <text evidence="1">The sequence shown here is derived from an EMBL/GenBank/DDBJ whole genome shotgun (WGS) entry which is preliminary data.</text>
</comment>
<dbReference type="OrthoDB" id="414463at2759"/>
<keyword evidence="2" id="KW-1185">Reference proteome</keyword>
<protein>
    <submittedName>
        <fullName evidence="1">Uncharacterized protein</fullName>
    </submittedName>
</protein>
<accession>A0A162WNZ2</accession>
<reference evidence="1 2" key="1">
    <citation type="journal article" date="2016" name="Sci. Rep.">
        <title>Draft genome sequencing and secretome analysis of fungal phytopathogen Ascochyta rabiei provides insight into the necrotrophic effector repertoire.</title>
        <authorList>
            <person name="Verma S."/>
            <person name="Gazara R.K."/>
            <person name="Nizam S."/>
            <person name="Parween S."/>
            <person name="Chattopadhyay D."/>
            <person name="Verma P.K."/>
        </authorList>
    </citation>
    <scope>NUCLEOTIDE SEQUENCE [LARGE SCALE GENOMIC DNA]</scope>
    <source>
        <strain evidence="1 2">ArDII</strain>
    </source>
</reference>
<evidence type="ECO:0000313" key="2">
    <source>
        <dbReference type="Proteomes" id="UP000076837"/>
    </source>
</evidence>
<dbReference type="EMBL" id="JYNV01000302">
    <property type="protein sequence ID" value="KZM19134.1"/>
    <property type="molecule type" value="Genomic_DNA"/>
</dbReference>
<dbReference type="AlphaFoldDB" id="A0A162WNZ2"/>
<dbReference type="Proteomes" id="UP000076837">
    <property type="component" value="Unassembled WGS sequence"/>
</dbReference>
<sequence length="421" mass="46612">MYKHNLVHTVDTQQQQDEETCLCDSIPPEPTKPTLHKSRPRNMTSVNNVAATPSSEVQDRLFKIANQVALKYAKDYSWSTWHSWNVVNQAAGLDVGLLGTGRSFWHTTGRFATCLGVSTRIVTELQATIGSSMDRGFRQYANHVHLMTCARHAGAETKYHAVVGMCLDTFALVIDHALHPVAMEIPLGGAFYTAAYIPLSGPEGMERFRYFRQAGEFKLTMDNASPLQTPTRASLYFSEMDVDATTTQLAIPAALELQPVKGQSHILMPPRKHVSVRSLLDEKPALIAAEPVDGKWLATTLRVQLDFASPMLTVQIPMADWIMKPQGKGWLGKLCHHAPPGLMLTTTDATVLLQVELDAENSAHCCKELKEVEFLSALCGEFGLRRQGLMSMVDSVYRTWTPYRLKRADSIIDGEVSGDGV</sequence>